<dbReference type="PANTHER" id="PTHR37984:SF5">
    <property type="entry name" value="PROTEIN NYNRIN-LIKE"/>
    <property type="match status" value="1"/>
</dbReference>
<evidence type="ECO:0000259" key="3">
    <source>
        <dbReference type="PROSITE" id="PS50994"/>
    </source>
</evidence>
<reference evidence="4" key="1">
    <citation type="submission" date="2020-07" db="EMBL/GenBank/DDBJ databases">
        <authorList>
            <person name="Lin J."/>
        </authorList>
    </citation>
    <scope>NUCLEOTIDE SEQUENCE</scope>
</reference>
<evidence type="ECO:0000256" key="1">
    <source>
        <dbReference type="SAM" id="MobiDB-lite"/>
    </source>
</evidence>
<dbReference type="CDD" id="cd00024">
    <property type="entry name" value="CD_CSD"/>
    <property type="match status" value="1"/>
</dbReference>
<dbReference type="PANTHER" id="PTHR37984">
    <property type="entry name" value="PROTEIN CBG26694"/>
    <property type="match status" value="1"/>
</dbReference>
<dbReference type="PROSITE" id="PS50013">
    <property type="entry name" value="CHROMO_2"/>
    <property type="match status" value="1"/>
</dbReference>
<dbReference type="InterPro" id="IPR036397">
    <property type="entry name" value="RNaseH_sf"/>
</dbReference>
<dbReference type="InterPro" id="IPR056924">
    <property type="entry name" value="SH3_Tf2-1"/>
</dbReference>
<dbReference type="GO" id="GO:0015074">
    <property type="term" value="P:DNA integration"/>
    <property type="evidence" value="ECO:0007669"/>
    <property type="project" value="InterPro"/>
</dbReference>
<evidence type="ECO:0000313" key="4">
    <source>
        <dbReference type="EMBL" id="CAD1831528.1"/>
    </source>
</evidence>
<dbReference type="InterPro" id="IPR012337">
    <property type="entry name" value="RNaseH-like_sf"/>
</dbReference>
<feature type="compositionally biased region" description="Polar residues" evidence="1">
    <location>
        <begin position="8"/>
        <end position="21"/>
    </location>
</feature>
<organism evidence="4">
    <name type="scientific">Ananas comosus var. bracteatus</name>
    <name type="common">red pineapple</name>
    <dbReference type="NCBI Taxonomy" id="296719"/>
    <lineage>
        <taxon>Eukaryota</taxon>
        <taxon>Viridiplantae</taxon>
        <taxon>Streptophyta</taxon>
        <taxon>Embryophyta</taxon>
        <taxon>Tracheophyta</taxon>
        <taxon>Spermatophyta</taxon>
        <taxon>Magnoliopsida</taxon>
        <taxon>Liliopsida</taxon>
        <taxon>Poales</taxon>
        <taxon>Bromeliaceae</taxon>
        <taxon>Bromelioideae</taxon>
        <taxon>Ananas</taxon>
    </lineage>
</organism>
<gene>
    <name evidence="4" type="ORF">CB5_LOCUS14739</name>
</gene>
<dbReference type="InterPro" id="IPR000953">
    <property type="entry name" value="Chromo/chromo_shadow_dom"/>
</dbReference>
<dbReference type="InterPro" id="IPR023780">
    <property type="entry name" value="Chromo_domain"/>
</dbReference>
<evidence type="ECO:0008006" key="5">
    <source>
        <dbReference type="Google" id="ProtNLM"/>
    </source>
</evidence>
<feature type="domain" description="Chromo" evidence="2">
    <location>
        <begin position="221"/>
        <end position="285"/>
    </location>
</feature>
<accession>A0A6V7PLJ5</accession>
<dbReference type="Gene3D" id="3.30.420.10">
    <property type="entry name" value="Ribonuclease H-like superfamily/Ribonuclease H"/>
    <property type="match status" value="1"/>
</dbReference>
<dbReference type="Gene3D" id="2.40.50.40">
    <property type="match status" value="1"/>
</dbReference>
<name>A0A6V7PLJ5_ANACO</name>
<dbReference type="Pfam" id="PF24626">
    <property type="entry name" value="SH3_Tf2-1"/>
    <property type="match status" value="1"/>
</dbReference>
<dbReference type="InterPro" id="IPR016197">
    <property type="entry name" value="Chromo-like_dom_sf"/>
</dbReference>
<dbReference type="PROSITE" id="PS50994">
    <property type="entry name" value="INTEGRASE"/>
    <property type="match status" value="1"/>
</dbReference>
<feature type="region of interest" description="Disordered" evidence="1">
    <location>
        <begin position="1"/>
        <end position="21"/>
    </location>
</feature>
<evidence type="ECO:0000259" key="2">
    <source>
        <dbReference type="PROSITE" id="PS50013"/>
    </source>
</evidence>
<dbReference type="GO" id="GO:0003676">
    <property type="term" value="F:nucleic acid binding"/>
    <property type="evidence" value="ECO:0007669"/>
    <property type="project" value="InterPro"/>
</dbReference>
<proteinExistence type="predicted"/>
<dbReference type="InterPro" id="IPR001584">
    <property type="entry name" value="Integrase_cat-core"/>
</dbReference>
<protein>
    <recommendedName>
        <fullName evidence="5">Integrase catalytic domain-containing protein</fullName>
    </recommendedName>
</protein>
<dbReference type="AlphaFoldDB" id="A0A6V7PLJ5"/>
<dbReference type="Pfam" id="PF00385">
    <property type="entry name" value="Chromo"/>
    <property type="match status" value="1"/>
</dbReference>
<dbReference type="SUPFAM" id="SSF54160">
    <property type="entry name" value="Chromo domain-like"/>
    <property type="match status" value="1"/>
</dbReference>
<dbReference type="InterPro" id="IPR050951">
    <property type="entry name" value="Retrovirus_Pol_polyprotein"/>
</dbReference>
<sequence length="289" mass="33183">MSKAGSKLNFSSPYHPQTDGQTEIVNRSLGNLLRCLVGEKPTQWDLILPQAEFAYNSSINRTIGKSPFEALYGRPIAHFLDRAPIPYPGRVSADADYYLKQIQEVQQQVHQRLRNSTVKYKESADKHRRGMTFNEGDNVLIYFRKERFSAGGYSKLKRKKYGPFKILKKLGENAYLIDLSPEVSTSPIFNVSELYEYHGEAPSTVDIDGLTSRSDIETPSDGVEDILDVRESVTRRGTHRRYLVRWHGRPLSDSSWISEAELRQLREDLYQRYQDAISTESRFPQLEGN</sequence>
<feature type="domain" description="Integrase catalytic" evidence="3">
    <location>
        <begin position="1"/>
        <end position="75"/>
    </location>
</feature>
<dbReference type="SUPFAM" id="SSF53098">
    <property type="entry name" value="Ribonuclease H-like"/>
    <property type="match status" value="1"/>
</dbReference>
<dbReference type="EMBL" id="LR862149">
    <property type="protein sequence ID" value="CAD1831528.1"/>
    <property type="molecule type" value="Genomic_DNA"/>
</dbReference>